<keyword evidence="2" id="KW-1185">Reference proteome</keyword>
<dbReference type="EnsemblMetazoa" id="RPRC009087-RA">
    <property type="protein sequence ID" value="RPRC009087-PA"/>
    <property type="gene ID" value="RPRC009087"/>
</dbReference>
<accession>T1HYG7</accession>
<reference evidence="1" key="1">
    <citation type="submission" date="2015-05" db="UniProtKB">
        <authorList>
            <consortium name="EnsemblMetazoa"/>
        </authorList>
    </citation>
    <scope>IDENTIFICATION</scope>
</reference>
<dbReference type="EMBL" id="ACPB03000571">
    <property type="status" value="NOT_ANNOTATED_CDS"/>
    <property type="molecule type" value="Genomic_DNA"/>
</dbReference>
<proteinExistence type="predicted"/>
<dbReference type="AlphaFoldDB" id="T1HYG7"/>
<dbReference type="InParanoid" id="T1HYG7"/>
<protein>
    <submittedName>
        <fullName evidence="1">Uncharacterized protein</fullName>
    </submittedName>
</protein>
<dbReference type="VEuPathDB" id="VectorBase:RPRC009087"/>
<name>T1HYG7_RHOPR</name>
<dbReference type="HOGENOM" id="CLU_2561122_0_0_1"/>
<organism evidence="1 2">
    <name type="scientific">Rhodnius prolixus</name>
    <name type="common">Triatomid bug</name>
    <dbReference type="NCBI Taxonomy" id="13249"/>
    <lineage>
        <taxon>Eukaryota</taxon>
        <taxon>Metazoa</taxon>
        <taxon>Ecdysozoa</taxon>
        <taxon>Arthropoda</taxon>
        <taxon>Hexapoda</taxon>
        <taxon>Insecta</taxon>
        <taxon>Pterygota</taxon>
        <taxon>Neoptera</taxon>
        <taxon>Paraneoptera</taxon>
        <taxon>Hemiptera</taxon>
        <taxon>Heteroptera</taxon>
        <taxon>Panheteroptera</taxon>
        <taxon>Cimicomorpha</taxon>
        <taxon>Reduviidae</taxon>
        <taxon>Triatominae</taxon>
        <taxon>Rhodnius</taxon>
    </lineage>
</organism>
<evidence type="ECO:0000313" key="1">
    <source>
        <dbReference type="EnsemblMetazoa" id="RPRC009087-PA"/>
    </source>
</evidence>
<sequence length="82" mass="9393">MLHSNHIGYFGQIAVEANLQILLLMVYQLPQNLQHLMLHRQWQATTKHIPQPASFVSWLPQMAVSGVNSVLTALIRNLLFFN</sequence>
<dbReference type="Proteomes" id="UP000015103">
    <property type="component" value="Unassembled WGS sequence"/>
</dbReference>
<evidence type="ECO:0000313" key="2">
    <source>
        <dbReference type="Proteomes" id="UP000015103"/>
    </source>
</evidence>